<keyword evidence="1 4" id="KW-0227">DNA damage</keyword>
<dbReference type="PANTHER" id="PTHR33991">
    <property type="entry name" value="DNA REPAIR PROTEIN RECO"/>
    <property type="match status" value="1"/>
</dbReference>
<dbReference type="SUPFAM" id="SSF57863">
    <property type="entry name" value="ArfGap/RecO-like zinc finger"/>
    <property type="match status" value="1"/>
</dbReference>
<comment type="caution">
    <text evidence="6">The sequence shown here is derived from an EMBL/GenBank/DDBJ whole genome shotgun (WGS) entry which is preliminary data.</text>
</comment>
<gene>
    <name evidence="4 6" type="primary">recO</name>
    <name evidence="6" type="ORF">C7K55_04680</name>
</gene>
<dbReference type="InterPro" id="IPR022572">
    <property type="entry name" value="DNA_rep/recomb_RecO_N"/>
</dbReference>
<evidence type="ECO:0000313" key="6">
    <source>
        <dbReference type="EMBL" id="PSJ06232.1"/>
    </source>
</evidence>
<dbReference type="Pfam" id="PF02565">
    <property type="entry name" value="RecO_C"/>
    <property type="match status" value="1"/>
</dbReference>
<dbReference type="InterPro" id="IPR037278">
    <property type="entry name" value="ARFGAP/RecO"/>
</dbReference>
<evidence type="ECO:0000256" key="3">
    <source>
        <dbReference type="ARBA" id="ARBA00023204"/>
    </source>
</evidence>
<dbReference type="HAMAP" id="MF_00201">
    <property type="entry name" value="RecO"/>
    <property type="match status" value="1"/>
</dbReference>
<comment type="function">
    <text evidence="4">Involved in DNA repair and RecF pathway recombination.</text>
</comment>
<dbReference type="InterPro" id="IPR003717">
    <property type="entry name" value="RecO"/>
</dbReference>
<name>A0A2P7MYG0_9CYAN</name>
<organism evidence="6 7">
    <name type="scientific">Cyanobium usitatum str. Tous</name>
    <dbReference type="NCBI Taxonomy" id="2116684"/>
    <lineage>
        <taxon>Bacteria</taxon>
        <taxon>Bacillati</taxon>
        <taxon>Cyanobacteriota</taxon>
        <taxon>Cyanophyceae</taxon>
        <taxon>Synechococcales</taxon>
        <taxon>Prochlorococcaceae</taxon>
        <taxon>Cyanobium</taxon>
    </lineage>
</organism>
<dbReference type="Pfam" id="PF11967">
    <property type="entry name" value="RecO_N"/>
    <property type="match status" value="1"/>
</dbReference>
<dbReference type="Gene3D" id="2.40.50.140">
    <property type="entry name" value="Nucleic acid-binding proteins"/>
    <property type="match status" value="1"/>
</dbReference>
<keyword evidence="7" id="KW-1185">Reference proteome</keyword>
<feature type="domain" description="DNA replication/recombination mediator RecO N-terminal" evidence="5">
    <location>
        <begin position="1"/>
        <end position="78"/>
    </location>
</feature>
<dbReference type="RefSeq" id="WP_106502266.1">
    <property type="nucleotide sequence ID" value="NZ_PXXO01000004.1"/>
</dbReference>
<evidence type="ECO:0000256" key="4">
    <source>
        <dbReference type="HAMAP-Rule" id="MF_00201"/>
    </source>
</evidence>
<evidence type="ECO:0000256" key="2">
    <source>
        <dbReference type="ARBA" id="ARBA00023172"/>
    </source>
</evidence>
<dbReference type="OrthoDB" id="9797083at2"/>
<dbReference type="Proteomes" id="UP000243002">
    <property type="component" value="Unassembled WGS sequence"/>
</dbReference>
<protein>
    <recommendedName>
        <fullName evidence="4">DNA repair protein RecO</fullName>
    </recommendedName>
    <alternativeName>
        <fullName evidence="4">Recombination protein O</fullName>
    </alternativeName>
</protein>
<evidence type="ECO:0000259" key="5">
    <source>
        <dbReference type="Pfam" id="PF11967"/>
    </source>
</evidence>
<dbReference type="GO" id="GO:0006310">
    <property type="term" value="P:DNA recombination"/>
    <property type="evidence" value="ECO:0007669"/>
    <property type="project" value="UniProtKB-UniRule"/>
</dbReference>
<dbReference type="InterPro" id="IPR012340">
    <property type="entry name" value="NA-bd_OB-fold"/>
</dbReference>
<dbReference type="NCBIfam" id="TIGR00613">
    <property type="entry name" value="reco"/>
    <property type="match status" value="1"/>
</dbReference>
<comment type="similarity">
    <text evidence="4">Belongs to the RecO family.</text>
</comment>
<accession>A0A2P7MYG0</accession>
<sequence>MPEQSLEGLALSCRPLGENDRLLTLLSDEEGVVRLAVPGARRPRSSLAAAVPLSHLRLQVGGRSGLRRVRQLKVLRSYSGLAQQLEALAAAQALMELCLALVPSDAPSAGILGDLLMQLGRLDALVRERGCDLEALAIAVQGSVHLLALGGYALPLGCCSRSGETLDPPVGDWDWRCSLVPSEGLVIGGVPGARVVLNASELALLQRLLRPNLPRRRDGELMGPLPVWLHLLELVEHWCQEHLSRKPRAFRLLRTGLAAGTAPS</sequence>
<keyword evidence="2 4" id="KW-0233">DNA recombination</keyword>
<dbReference type="AlphaFoldDB" id="A0A2P7MYG0"/>
<dbReference type="PANTHER" id="PTHR33991:SF1">
    <property type="entry name" value="DNA REPAIR PROTEIN RECO"/>
    <property type="match status" value="1"/>
</dbReference>
<dbReference type="SUPFAM" id="SSF50249">
    <property type="entry name" value="Nucleic acid-binding proteins"/>
    <property type="match status" value="1"/>
</dbReference>
<dbReference type="EMBL" id="PXXO01000004">
    <property type="protein sequence ID" value="PSJ06232.1"/>
    <property type="molecule type" value="Genomic_DNA"/>
</dbReference>
<keyword evidence="3 4" id="KW-0234">DNA repair</keyword>
<reference evidence="6 7" key="1">
    <citation type="journal article" date="2018" name="Environ. Microbiol.">
        <title>Ecological and genomic features of two widespread freshwater picocyanobacteria.</title>
        <authorList>
            <person name="Cabello-Yeves P.J."/>
            <person name="Picazo A."/>
            <person name="Camacho A."/>
            <person name="Callieri C."/>
            <person name="Rosselli R."/>
            <person name="Roda-Garcia J.J."/>
            <person name="Coutinho F.H."/>
            <person name="Rodriguez-Valera F."/>
        </authorList>
    </citation>
    <scope>NUCLEOTIDE SEQUENCE [LARGE SCALE GENOMIC DNA]</scope>
    <source>
        <strain evidence="6 7">Tous</strain>
    </source>
</reference>
<evidence type="ECO:0000256" key="1">
    <source>
        <dbReference type="ARBA" id="ARBA00022763"/>
    </source>
</evidence>
<proteinExistence type="inferred from homology"/>
<dbReference type="GO" id="GO:0006302">
    <property type="term" value="P:double-strand break repair"/>
    <property type="evidence" value="ECO:0007669"/>
    <property type="project" value="TreeGrafter"/>
</dbReference>
<dbReference type="GO" id="GO:0043590">
    <property type="term" value="C:bacterial nucleoid"/>
    <property type="evidence" value="ECO:0007669"/>
    <property type="project" value="TreeGrafter"/>
</dbReference>
<evidence type="ECO:0000313" key="7">
    <source>
        <dbReference type="Proteomes" id="UP000243002"/>
    </source>
</evidence>